<dbReference type="RefSeq" id="WP_132985011.1">
    <property type="nucleotide sequence ID" value="NZ_BMME01000001.1"/>
</dbReference>
<name>A0ABQ2EAF9_9GAMM</name>
<sequence length="388" mass="43047">MRRSEVAPKLHSHLVKCDDLPHCHALVAPPTPRRLPEGAAVGRELSEAMLALERLKATARHLPNVDMITRTLARREAVQSSQIEGTRTQLQELFEYEATHSSDGLPADATVTERYVQALDLGLGAVRRAGARQALDLDLVRAMHRTLMQDAPAAVRPGQFRDIQAWIGSGRIENATFVPAPPTRITACMEELEASMLQYAPREDEQWTLSPVAQIAIAHAQFETIHPFADGNGRTGRLLMPVMLAAEGYPPLYLSGTLLRHRRAYYDALADIQLRWDWSPWLRLLGRAVTESCDSAIAIANDLELIRADWAGRLGGLRADATAHLLPTYLLGHPVVTVNKLADAHGISFVAASRAINQLVERKILTEPTQRRNRVFHAAEVLARLERE</sequence>
<comment type="caution">
    <text evidence="3">The sequence shown here is derived from an EMBL/GenBank/DDBJ whole genome shotgun (WGS) entry which is preliminary data.</text>
</comment>
<dbReference type="InterPro" id="IPR025758">
    <property type="entry name" value="Fic/DOC_N"/>
</dbReference>
<dbReference type="InterPro" id="IPR003812">
    <property type="entry name" value="Fido"/>
</dbReference>
<evidence type="ECO:0000256" key="1">
    <source>
        <dbReference type="PIRNR" id="PIRNR038925"/>
    </source>
</evidence>
<protein>
    <recommendedName>
        <fullName evidence="1">Protein adenylyltransferase</fullName>
        <ecNumber evidence="1">2.7.7.108</ecNumber>
    </recommendedName>
    <alternativeName>
        <fullName evidence="1">AMPylator</fullName>
    </alternativeName>
</protein>
<dbReference type="PROSITE" id="PS51459">
    <property type="entry name" value="FIDO"/>
    <property type="match status" value="1"/>
</dbReference>
<dbReference type="PANTHER" id="PTHR13504">
    <property type="entry name" value="FIDO DOMAIN-CONTAINING PROTEIN DDB_G0283145"/>
    <property type="match status" value="1"/>
</dbReference>
<dbReference type="SUPFAM" id="SSF140931">
    <property type="entry name" value="Fic-like"/>
    <property type="match status" value="1"/>
</dbReference>
<dbReference type="InterPro" id="IPR026287">
    <property type="entry name" value="SoFic-like"/>
</dbReference>
<keyword evidence="4" id="KW-1185">Reference proteome</keyword>
<keyword evidence="1" id="KW-0548">Nucleotidyltransferase</keyword>
<comment type="function">
    <text evidence="1">Adenylyltransferase that mediates the addition of adenosine 5'-monophosphate (AMP) to specific residues of target proteins.</text>
</comment>
<keyword evidence="1" id="KW-0547">Nucleotide-binding</keyword>
<dbReference type="Pfam" id="PF02661">
    <property type="entry name" value="Fic"/>
    <property type="match status" value="1"/>
</dbReference>
<comment type="subunit">
    <text evidence="1">Homodimer.</text>
</comment>
<feature type="domain" description="Fido" evidence="2">
    <location>
        <begin position="135"/>
        <end position="287"/>
    </location>
</feature>
<proteinExistence type="predicted"/>
<evidence type="ECO:0000313" key="3">
    <source>
        <dbReference type="EMBL" id="GGK03255.1"/>
    </source>
</evidence>
<dbReference type="EMBL" id="BMME01000001">
    <property type="protein sequence ID" value="GGK03255.1"/>
    <property type="molecule type" value="Genomic_DNA"/>
</dbReference>
<keyword evidence="1" id="KW-0067">ATP-binding</keyword>
<dbReference type="Proteomes" id="UP000599009">
    <property type="component" value="Unassembled WGS sequence"/>
</dbReference>
<evidence type="ECO:0000259" key="2">
    <source>
        <dbReference type="PROSITE" id="PS51459"/>
    </source>
</evidence>
<dbReference type="InterPro" id="IPR036597">
    <property type="entry name" value="Fido-like_dom_sf"/>
</dbReference>
<dbReference type="PANTHER" id="PTHR13504:SF38">
    <property type="entry name" value="FIDO DOMAIN-CONTAINING PROTEIN"/>
    <property type="match status" value="1"/>
</dbReference>
<accession>A0ABQ2EAF9</accession>
<dbReference type="Pfam" id="PF13784">
    <property type="entry name" value="Fic_N"/>
    <property type="match status" value="1"/>
</dbReference>
<keyword evidence="3" id="KW-0131">Cell cycle</keyword>
<evidence type="ECO:0000313" key="4">
    <source>
        <dbReference type="Proteomes" id="UP000599009"/>
    </source>
</evidence>
<keyword evidence="3" id="KW-0132">Cell division</keyword>
<dbReference type="InterPro" id="IPR040198">
    <property type="entry name" value="Fido_containing"/>
</dbReference>
<dbReference type="PIRSF" id="PIRSF038925">
    <property type="entry name" value="AMP-prot_trans"/>
    <property type="match status" value="1"/>
</dbReference>
<gene>
    <name evidence="3" type="ORF">GCM10011394_10420</name>
</gene>
<dbReference type="Gene3D" id="1.10.3290.10">
    <property type="entry name" value="Fido-like domain"/>
    <property type="match status" value="1"/>
</dbReference>
<keyword evidence="1" id="KW-0808">Transferase</keyword>
<dbReference type="GO" id="GO:0051301">
    <property type="term" value="P:cell division"/>
    <property type="evidence" value="ECO:0007669"/>
    <property type="project" value="UniProtKB-KW"/>
</dbReference>
<comment type="catalytic activity">
    <reaction evidence="1">
        <text>L-threonyl-[protein] + ATP = 3-O-(5'-adenylyl)-L-threonyl-[protein] + diphosphate</text>
        <dbReference type="Rhea" id="RHEA:54292"/>
        <dbReference type="Rhea" id="RHEA-COMP:11060"/>
        <dbReference type="Rhea" id="RHEA-COMP:13847"/>
        <dbReference type="ChEBI" id="CHEBI:30013"/>
        <dbReference type="ChEBI" id="CHEBI:30616"/>
        <dbReference type="ChEBI" id="CHEBI:33019"/>
        <dbReference type="ChEBI" id="CHEBI:138113"/>
        <dbReference type="EC" id="2.7.7.108"/>
    </reaction>
</comment>
<organism evidence="3 4">
    <name type="scientific">Luteimonas terricola</name>
    <dbReference type="NCBI Taxonomy" id="645597"/>
    <lineage>
        <taxon>Bacteria</taxon>
        <taxon>Pseudomonadati</taxon>
        <taxon>Pseudomonadota</taxon>
        <taxon>Gammaproteobacteria</taxon>
        <taxon>Lysobacterales</taxon>
        <taxon>Lysobacteraceae</taxon>
        <taxon>Luteimonas</taxon>
    </lineage>
</organism>
<dbReference type="EC" id="2.7.7.108" evidence="1"/>
<reference evidence="4" key="1">
    <citation type="journal article" date="2019" name="Int. J. Syst. Evol. Microbiol.">
        <title>The Global Catalogue of Microorganisms (GCM) 10K type strain sequencing project: providing services to taxonomists for standard genome sequencing and annotation.</title>
        <authorList>
            <consortium name="The Broad Institute Genomics Platform"/>
            <consortium name="The Broad Institute Genome Sequencing Center for Infectious Disease"/>
            <person name="Wu L."/>
            <person name="Ma J."/>
        </authorList>
    </citation>
    <scope>NUCLEOTIDE SEQUENCE [LARGE SCALE GENOMIC DNA]</scope>
    <source>
        <strain evidence="4">CGMCC 1.8985</strain>
    </source>
</reference>
<comment type="catalytic activity">
    <reaction evidence="1">
        <text>L-tyrosyl-[protein] + ATP = O-(5'-adenylyl)-L-tyrosyl-[protein] + diphosphate</text>
        <dbReference type="Rhea" id="RHEA:54288"/>
        <dbReference type="Rhea" id="RHEA-COMP:10136"/>
        <dbReference type="Rhea" id="RHEA-COMP:13846"/>
        <dbReference type="ChEBI" id="CHEBI:30616"/>
        <dbReference type="ChEBI" id="CHEBI:33019"/>
        <dbReference type="ChEBI" id="CHEBI:46858"/>
        <dbReference type="ChEBI" id="CHEBI:83624"/>
        <dbReference type="EC" id="2.7.7.108"/>
    </reaction>
</comment>